<dbReference type="Pfam" id="PF22521">
    <property type="entry name" value="HypF_C_2"/>
    <property type="match status" value="1"/>
</dbReference>
<dbReference type="GO" id="GO:0016874">
    <property type="term" value="F:ligase activity"/>
    <property type="evidence" value="ECO:0007669"/>
    <property type="project" value="UniProtKB-UniRule"/>
</dbReference>
<dbReference type="GO" id="GO:0008270">
    <property type="term" value="F:zinc ion binding"/>
    <property type="evidence" value="ECO:0007669"/>
    <property type="project" value="UniProtKB-KW"/>
</dbReference>
<dbReference type="InterPro" id="IPR001792">
    <property type="entry name" value="Acylphosphatase-like_dom"/>
</dbReference>
<dbReference type="PIRSF" id="PIRSF006256">
    <property type="entry name" value="CMPcnvr_hdrg_mat"/>
    <property type="match status" value="1"/>
</dbReference>
<reference evidence="12" key="1">
    <citation type="submission" date="2015-11" db="EMBL/GenBank/DDBJ databases">
        <authorList>
            <person name="Zhang Y."/>
            <person name="Guo Z."/>
        </authorList>
    </citation>
    <scope>NUCLEOTIDE SEQUENCE</scope>
    <source>
        <strain evidence="12">BN30871</strain>
    </source>
</reference>
<feature type="domain" description="Acylphosphatase-like" evidence="10">
    <location>
        <begin position="5"/>
        <end position="91"/>
    </location>
</feature>
<dbReference type="InterPro" id="IPR055128">
    <property type="entry name" value="HypF_C_2"/>
</dbReference>
<evidence type="ECO:0000256" key="5">
    <source>
        <dbReference type="ARBA" id="ARBA00022771"/>
    </source>
</evidence>
<dbReference type="Gene3D" id="3.30.110.120">
    <property type="match status" value="1"/>
</dbReference>
<dbReference type="Gene3D" id="3.30.420.360">
    <property type="match status" value="1"/>
</dbReference>
<name>A0A0S4XP31_9BACT</name>
<evidence type="ECO:0000256" key="4">
    <source>
        <dbReference type="ARBA" id="ARBA00022723"/>
    </source>
</evidence>
<dbReference type="InterPro" id="IPR017968">
    <property type="entry name" value="Acylphosphatase_CS"/>
</dbReference>
<evidence type="ECO:0000256" key="7">
    <source>
        <dbReference type="ARBA" id="ARBA00048220"/>
    </source>
</evidence>
<evidence type="ECO:0000313" key="12">
    <source>
        <dbReference type="EMBL" id="CUV65724.1"/>
    </source>
</evidence>
<dbReference type="Pfam" id="PF07503">
    <property type="entry name" value="zf-HYPF"/>
    <property type="match status" value="2"/>
</dbReference>
<dbReference type="PANTHER" id="PTHR42959">
    <property type="entry name" value="CARBAMOYLTRANSFERASE"/>
    <property type="match status" value="1"/>
</dbReference>
<sequence>MKQYTYKININGVVQGVGFRPFIYTLASKFDFKGSVSNGSSGVEIYINATYDQLKQFLSEINNNKPSLSQIDNITYNKVDNQLFDDFSIKKSDDSGEKTVKIPPDLYVCKECQAELFDPDNRRFNYPFITCTQCGVRYTIIKKLPYDREFTSMSSFKMCETCEAEYNDPTNRRYHAQPIGCFDCGPKLSWFENNIWHKNDKEHVNLIDYAINAIKSGKIVAIKGVGGYHLVCDATNDSAVKTLRVRKNRPSKPFAIMTNDIDIAKNLANISPLEESLLTSPQRPIVLLKTLPEISKKISSLVAPKLNTIGIFLPYTPLHLLIMNKLNRPLVATSANISDEPLCTNLESLKKLENVYDAILDHDREIVNGCDDSVVMVVKDKTVMLRRARGYAPISIKLPFALKKNILAFGANQKNTIAIGFGNDVVLSPHIGDLGNIESVNYLASNVKTFNELYDFKPDIVLHDFHPQYESTKFAQENYNNTQGVWHHHAHILSVVIEHKLKLPVLGVAFDGTGYGEDNTLWGGEFLVCNKNGFERVLSFEPFLLLGGEKAIKEPRRVALSILFDIYGKKAMDLNNDVILAFTKNELESFYTMHEKKINSPQTSSMGRLFDAIASITNVCQFITFEGESGMQLEELFDENIKEYYEFDIVDKKIKIDKIIKSILKEKDKKVAVSKFFRTIVEIIKFAQRDYKDMPLVVSGGVFQNRVLLSLLIEEFPNIYFAQQIPPNDGGIALGQIAIMMESN</sequence>
<dbReference type="SUPFAM" id="SSF54975">
    <property type="entry name" value="Acylphosphatase/BLUF domain-like"/>
    <property type="match status" value="1"/>
</dbReference>
<dbReference type="EMBL" id="FAXN01000043">
    <property type="protein sequence ID" value="CUV65724.1"/>
    <property type="molecule type" value="Genomic_DNA"/>
</dbReference>
<feature type="active site" evidence="9">
    <location>
        <position position="38"/>
    </location>
</feature>
<keyword evidence="4" id="KW-0479">Metal-binding</keyword>
<dbReference type="PROSITE" id="PS51163">
    <property type="entry name" value="YRDC"/>
    <property type="match status" value="1"/>
</dbReference>
<dbReference type="Pfam" id="PF00708">
    <property type="entry name" value="Acylphosphatase"/>
    <property type="match status" value="1"/>
</dbReference>
<dbReference type="GO" id="GO:0003998">
    <property type="term" value="F:acylphosphatase activity"/>
    <property type="evidence" value="ECO:0007669"/>
    <property type="project" value="UniProtKB-EC"/>
</dbReference>
<evidence type="ECO:0000256" key="2">
    <source>
        <dbReference type="ARBA" id="ARBA00008097"/>
    </source>
</evidence>
<comment type="pathway">
    <text evidence="1">Protein modification; [NiFe] hydrogenase maturation.</text>
</comment>
<dbReference type="InterPro" id="IPR011125">
    <property type="entry name" value="Znf_HypF"/>
</dbReference>
<evidence type="ECO:0000259" key="10">
    <source>
        <dbReference type="PROSITE" id="PS51160"/>
    </source>
</evidence>
<feature type="domain" description="YrdC-like" evidence="11">
    <location>
        <begin position="204"/>
        <end position="390"/>
    </location>
</feature>
<dbReference type="InterPro" id="IPR004421">
    <property type="entry name" value="Carbamoyltransferase_HypF"/>
</dbReference>
<dbReference type="UniPathway" id="UPA00335"/>
<comment type="catalytic activity">
    <reaction evidence="9">
        <text>an acyl phosphate + H2O = a carboxylate + phosphate + H(+)</text>
        <dbReference type="Rhea" id="RHEA:14965"/>
        <dbReference type="ChEBI" id="CHEBI:15377"/>
        <dbReference type="ChEBI" id="CHEBI:15378"/>
        <dbReference type="ChEBI" id="CHEBI:29067"/>
        <dbReference type="ChEBI" id="CHEBI:43474"/>
        <dbReference type="ChEBI" id="CHEBI:59918"/>
        <dbReference type="EC" id="3.6.1.7"/>
    </reaction>
</comment>
<evidence type="ECO:0000256" key="6">
    <source>
        <dbReference type="ARBA" id="ARBA00022833"/>
    </source>
</evidence>
<dbReference type="SUPFAM" id="SSF55821">
    <property type="entry name" value="YrdC/RibB"/>
    <property type="match status" value="1"/>
</dbReference>
<dbReference type="GO" id="GO:0003725">
    <property type="term" value="F:double-stranded RNA binding"/>
    <property type="evidence" value="ECO:0007669"/>
    <property type="project" value="InterPro"/>
</dbReference>
<dbReference type="InterPro" id="IPR036046">
    <property type="entry name" value="Acylphosphatase-like_dom_sf"/>
</dbReference>
<dbReference type="PROSITE" id="PS00150">
    <property type="entry name" value="ACYLPHOSPHATASE_1"/>
    <property type="match status" value="1"/>
</dbReference>
<dbReference type="InterPro" id="IPR051060">
    <property type="entry name" value="Carbamoyltrans_HypF-like"/>
</dbReference>
<organism evidence="12">
    <name type="scientific">Sulfurovum sp. enrichment culture clone C5</name>
    <dbReference type="NCBI Taxonomy" id="497650"/>
    <lineage>
        <taxon>Bacteria</taxon>
        <taxon>Pseudomonadati</taxon>
        <taxon>Campylobacterota</taxon>
        <taxon>Epsilonproteobacteria</taxon>
        <taxon>Campylobacterales</taxon>
        <taxon>Sulfurovaceae</taxon>
        <taxon>Sulfurovum</taxon>
        <taxon>environmental samples</taxon>
    </lineage>
</organism>
<keyword evidence="6" id="KW-0862">Zinc</keyword>
<accession>A0A0S4XP31</accession>
<keyword evidence="12" id="KW-0808">Transferase</keyword>
<keyword evidence="9" id="KW-0378">Hydrolase</keyword>
<evidence type="ECO:0000256" key="8">
    <source>
        <dbReference type="PIRNR" id="PIRNR006256"/>
    </source>
</evidence>
<dbReference type="Gene3D" id="3.90.870.50">
    <property type="match status" value="1"/>
</dbReference>
<dbReference type="InterPro" id="IPR041440">
    <property type="entry name" value="HypF_C"/>
</dbReference>
<dbReference type="EC" id="6.2.-.-" evidence="8"/>
<evidence type="ECO:0000256" key="9">
    <source>
        <dbReference type="PROSITE-ProRule" id="PRU00520"/>
    </source>
</evidence>
<dbReference type="GO" id="GO:0051604">
    <property type="term" value="P:protein maturation"/>
    <property type="evidence" value="ECO:0007669"/>
    <property type="project" value="TreeGrafter"/>
</dbReference>
<comment type="similarity">
    <text evidence="2 8">Belongs to the carbamoyltransferase HypF family.</text>
</comment>
<comment type="catalytic activity">
    <reaction evidence="7">
        <text>C-terminal L-cysteinyl-[HypE protein] + carbamoyl phosphate + ATP + H2O = C-terminal S-carboxamide-L-cysteinyl-[HypE protein] + AMP + phosphate + diphosphate + H(+)</text>
        <dbReference type="Rhea" id="RHEA:55636"/>
        <dbReference type="Rhea" id="RHEA-COMP:14247"/>
        <dbReference type="Rhea" id="RHEA-COMP:14392"/>
        <dbReference type="ChEBI" id="CHEBI:15377"/>
        <dbReference type="ChEBI" id="CHEBI:15378"/>
        <dbReference type="ChEBI" id="CHEBI:30616"/>
        <dbReference type="ChEBI" id="CHEBI:33019"/>
        <dbReference type="ChEBI" id="CHEBI:43474"/>
        <dbReference type="ChEBI" id="CHEBI:58228"/>
        <dbReference type="ChEBI" id="CHEBI:76913"/>
        <dbReference type="ChEBI" id="CHEBI:139126"/>
        <dbReference type="ChEBI" id="CHEBI:456215"/>
    </reaction>
</comment>
<dbReference type="InterPro" id="IPR006070">
    <property type="entry name" value="Sua5-like_dom"/>
</dbReference>
<proteinExistence type="inferred from homology"/>
<keyword evidence="5" id="KW-0863">Zinc-finger</keyword>
<dbReference type="GO" id="GO:0016743">
    <property type="term" value="F:carboxyl- or carbamoyltransferase activity"/>
    <property type="evidence" value="ECO:0007669"/>
    <property type="project" value="UniProtKB-UniRule"/>
</dbReference>
<dbReference type="InterPro" id="IPR017945">
    <property type="entry name" value="DHBP_synth_RibB-like_a/b_dom"/>
</dbReference>
<feature type="active site" evidence="9">
    <location>
        <position position="20"/>
    </location>
</feature>
<evidence type="ECO:0000259" key="11">
    <source>
        <dbReference type="PROSITE" id="PS51163"/>
    </source>
</evidence>
<protein>
    <recommendedName>
        <fullName evidence="8">Carbamoyltransferase</fullName>
        <ecNumber evidence="8">6.2.-.-</ecNumber>
    </recommendedName>
</protein>
<dbReference type="AlphaFoldDB" id="A0A0S4XP31"/>
<dbReference type="NCBIfam" id="TIGR00143">
    <property type="entry name" value="hypF"/>
    <property type="match status" value="1"/>
</dbReference>
<dbReference type="PANTHER" id="PTHR42959:SF1">
    <property type="entry name" value="CARBAMOYLTRANSFERASE HYPF"/>
    <property type="match status" value="1"/>
</dbReference>
<evidence type="ECO:0000256" key="1">
    <source>
        <dbReference type="ARBA" id="ARBA00004711"/>
    </source>
</evidence>
<gene>
    <name evidence="12" type="primary">hypF</name>
    <name evidence="12" type="ORF">BN3087_420034</name>
</gene>
<dbReference type="Pfam" id="PF01300">
    <property type="entry name" value="Sua5_yciO_yrdC"/>
    <property type="match status" value="1"/>
</dbReference>
<evidence type="ECO:0000256" key="3">
    <source>
        <dbReference type="ARBA" id="ARBA00022598"/>
    </source>
</evidence>
<keyword evidence="3" id="KW-0436">Ligase</keyword>
<dbReference type="Pfam" id="PF17788">
    <property type="entry name" value="HypF_C"/>
    <property type="match status" value="1"/>
</dbReference>
<dbReference type="Gene3D" id="3.30.420.40">
    <property type="match status" value="1"/>
</dbReference>
<dbReference type="PROSITE" id="PS51160">
    <property type="entry name" value="ACYLPHOSPHATASE_3"/>
    <property type="match status" value="1"/>
</dbReference>